<keyword evidence="3" id="KW-1185">Reference proteome</keyword>
<feature type="signal peptide" evidence="1">
    <location>
        <begin position="1"/>
        <end position="24"/>
    </location>
</feature>
<evidence type="ECO:0000313" key="2">
    <source>
        <dbReference type="EMBL" id="RNL80051.1"/>
    </source>
</evidence>
<keyword evidence="1" id="KW-0732">Signal</keyword>
<proteinExistence type="predicted"/>
<comment type="caution">
    <text evidence="2">The sequence shown here is derived from an EMBL/GenBank/DDBJ whole genome shotgun (WGS) entry which is preliminary data.</text>
</comment>
<evidence type="ECO:0008006" key="4">
    <source>
        <dbReference type="Google" id="ProtNLM"/>
    </source>
</evidence>
<evidence type="ECO:0000256" key="1">
    <source>
        <dbReference type="SAM" id="SignalP"/>
    </source>
</evidence>
<dbReference type="RefSeq" id="WP_123234553.1">
    <property type="nucleotide sequence ID" value="NZ_RJSG01000002.1"/>
</dbReference>
<gene>
    <name evidence="2" type="ORF">EFL95_14130</name>
</gene>
<dbReference type="Proteomes" id="UP000277094">
    <property type="component" value="Unassembled WGS sequence"/>
</dbReference>
<organism evidence="2 3">
    <name type="scientific">Nocardioides marmorisolisilvae</name>
    <dbReference type="NCBI Taxonomy" id="1542737"/>
    <lineage>
        <taxon>Bacteria</taxon>
        <taxon>Bacillati</taxon>
        <taxon>Actinomycetota</taxon>
        <taxon>Actinomycetes</taxon>
        <taxon>Propionibacteriales</taxon>
        <taxon>Nocardioidaceae</taxon>
        <taxon>Nocardioides</taxon>
    </lineage>
</organism>
<name>A0A3N0DWX6_9ACTN</name>
<dbReference type="OrthoDB" id="4224345at2"/>
<dbReference type="EMBL" id="RJSG01000002">
    <property type="protein sequence ID" value="RNL80051.1"/>
    <property type="molecule type" value="Genomic_DNA"/>
</dbReference>
<reference evidence="2 3" key="1">
    <citation type="submission" date="2018-11" db="EMBL/GenBank/DDBJ databases">
        <authorList>
            <person name="Li F."/>
        </authorList>
    </citation>
    <scope>NUCLEOTIDE SEQUENCE [LARGE SCALE GENOMIC DNA]</scope>
    <source>
        <strain evidence="2 3">KIS18-7</strain>
    </source>
</reference>
<sequence length="189" mass="19873">MRRPALIVAALLLAAGLTPSAADAEGTGLVPYYAPPFADSCTVHAFGEGEIPNLTALPDDPLCVDYAKRNITVSNGGAIAFLLAEPARFALAGTKCRYWQQDHWSVQLAPGMTPIIRWDGSYWWDLGTGQIAARLSGLTIAGQPATIARAAAYIAPYSPALAAYFLRYGTGGDGGALNLGLPLNPLCPR</sequence>
<accession>A0A3N0DWX6</accession>
<protein>
    <recommendedName>
        <fullName evidence="4">DUF3558 domain-containing protein</fullName>
    </recommendedName>
</protein>
<feature type="chain" id="PRO_5018301746" description="DUF3558 domain-containing protein" evidence="1">
    <location>
        <begin position="25"/>
        <end position="189"/>
    </location>
</feature>
<evidence type="ECO:0000313" key="3">
    <source>
        <dbReference type="Proteomes" id="UP000277094"/>
    </source>
</evidence>
<dbReference type="AlphaFoldDB" id="A0A3N0DWX6"/>